<feature type="binding site" evidence="5">
    <location>
        <position position="235"/>
    </location>
    <ligand>
        <name>NAD(+)</name>
        <dbReference type="ChEBI" id="CHEBI:57540"/>
    </ligand>
</feature>
<dbReference type="EMBL" id="JAUCBP010000007">
    <property type="protein sequence ID" value="MDM7860327.1"/>
    <property type="molecule type" value="Genomic_DNA"/>
</dbReference>
<feature type="active site" evidence="5">
    <location>
        <position position="240"/>
    </location>
</feature>
<dbReference type="Proteomes" id="UP001234343">
    <property type="component" value="Unassembled WGS sequence"/>
</dbReference>
<feature type="binding site" evidence="5">
    <location>
        <position position="150"/>
    </location>
    <ligand>
        <name>NAD(+)</name>
        <dbReference type="ChEBI" id="CHEBI:57540"/>
    </ligand>
</feature>
<evidence type="ECO:0000259" key="7">
    <source>
        <dbReference type="Pfam" id="PF11890"/>
    </source>
</evidence>
<comment type="subunit">
    <text evidence="5">Homodimer.</text>
</comment>
<dbReference type="Gene3D" id="3.40.50.720">
    <property type="entry name" value="NAD(P)-binding Rossmann-like Domain"/>
    <property type="match status" value="2"/>
</dbReference>
<feature type="domain" description="D-isomer specific 2-hydroxyacid dehydrogenase NAD-binding" evidence="6">
    <location>
        <begin position="105"/>
        <end position="259"/>
    </location>
</feature>
<evidence type="ECO:0000256" key="5">
    <source>
        <dbReference type="HAMAP-Rule" id="MF_01825"/>
    </source>
</evidence>
<dbReference type="InterPro" id="IPR020921">
    <property type="entry name" value="Erythronate-4-P_DHase"/>
</dbReference>
<dbReference type="EC" id="1.1.1.290" evidence="5"/>
<comment type="caution">
    <text evidence="5">Lacks conserved residue(s) required for the propagation of feature annotation.</text>
</comment>
<dbReference type="Gene3D" id="3.30.1370.170">
    <property type="match status" value="1"/>
</dbReference>
<feature type="binding site" evidence="5">
    <location>
        <position position="260"/>
    </location>
    <ligand>
        <name>NAD(+)</name>
        <dbReference type="ChEBI" id="CHEBI:57540"/>
    </ligand>
</feature>
<dbReference type="CDD" id="cd12158">
    <property type="entry name" value="ErythrP_dh"/>
    <property type="match status" value="1"/>
</dbReference>
<comment type="catalytic activity">
    <reaction evidence="5">
        <text>4-phospho-D-erythronate + NAD(+) = (R)-3-hydroxy-2-oxo-4-phosphooxybutanoate + NADH + H(+)</text>
        <dbReference type="Rhea" id="RHEA:18829"/>
        <dbReference type="ChEBI" id="CHEBI:15378"/>
        <dbReference type="ChEBI" id="CHEBI:57540"/>
        <dbReference type="ChEBI" id="CHEBI:57945"/>
        <dbReference type="ChEBI" id="CHEBI:58538"/>
        <dbReference type="ChEBI" id="CHEBI:58766"/>
        <dbReference type="EC" id="1.1.1.290"/>
    </reaction>
</comment>
<dbReference type="InterPro" id="IPR050418">
    <property type="entry name" value="D-iso_2-hydroxyacid_DH_PdxB"/>
</dbReference>
<evidence type="ECO:0000256" key="4">
    <source>
        <dbReference type="ARBA" id="ARBA00023096"/>
    </source>
</evidence>
<dbReference type="HAMAP" id="MF_01825">
    <property type="entry name" value="PdxB"/>
    <property type="match status" value="1"/>
</dbReference>
<proteinExistence type="inferred from homology"/>
<sequence length="387" mass="42434">MKILYDDNMPFAEQCFSLLGDAMPFSAGDINLEVLGSADALMVRSTTKVTAELLAQAPELQLVATATAGFDHFDLAALQAAQVPYYVSAGCNAIAVAEYVLSGIFAYAEKRQLNLADLRKLRIGVVGAGNVGSALESKLRALLFDYCLCDPPLAESSDTREFVDLDTVLGCDIICLHVPLIEDGKHPTRHLLGANQIQQLNANQLVINACRGGVIDESAFLTQAEIRKMPVLILDAWENEPAINRAMLPHCLFATPHIAGHTLEGKARGTFMSYGALCNHMGRDEEISMNQVLPSLPVVDWRSEGKCDESLIGAAIFSLYDIRQDDRIFRQAMAQSSDVGRTFTQLRKNYAQRREFAAQTIVLNEYSADDPIRQQLQGLGFDTLCTE</sequence>
<dbReference type="Pfam" id="PF02826">
    <property type="entry name" value="2-Hacid_dh_C"/>
    <property type="match status" value="1"/>
</dbReference>
<keyword evidence="9" id="KW-1185">Reference proteome</keyword>
<reference evidence="8 9" key="1">
    <citation type="submission" date="2023-06" db="EMBL/GenBank/DDBJ databases">
        <title>Alteromonas sp. ASW11-36 isolated from intertidal sand.</title>
        <authorList>
            <person name="Li Y."/>
        </authorList>
    </citation>
    <scope>NUCLEOTIDE SEQUENCE [LARGE SCALE GENOMIC DNA]</scope>
    <source>
        <strain evidence="8 9">ASW11-36</strain>
    </source>
</reference>
<keyword evidence="4 5" id="KW-0664">Pyridoxine biosynthesis</keyword>
<protein>
    <recommendedName>
        <fullName evidence="5">Erythronate-4-phosphate dehydrogenase</fullName>
        <ecNumber evidence="5">1.1.1.290</ecNumber>
    </recommendedName>
</protein>
<dbReference type="InterPro" id="IPR038251">
    <property type="entry name" value="PdxB_dimer_sf"/>
</dbReference>
<name>A0ABT7SXR2_9ALTE</name>
<evidence type="ECO:0000256" key="1">
    <source>
        <dbReference type="ARBA" id="ARBA00022490"/>
    </source>
</evidence>
<dbReference type="InterPro" id="IPR006140">
    <property type="entry name" value="D-isomer_DH_NAD-bd"/>
</dbReference>
<comment type="function">
    <text evidence="5">Catalyzes the oxidation of erythronate-4-phosphate to 3-hydroxy-2-oxo-4-phosphonooxybutanoate.</text>
</comment>
<keyword evidence="2 5" id="KW-0560">Oxidoreductase</keyword>
<organism evidence="8 9">
    <name type="scientific">Alteromonas arenosi</name>
    <dbReference type="NCBI Taxonomy" id="3055817"/>
    <lineage>
        <taxon>Bacteria</taxon>
        <taxon>Pseudomonadati</taxon>
        <taxon>Pseudomonadota</taxon>
        <taxon>Gammaproteobacteria</taxon>
        <taxon>Alteromonadales</taxon>
        <taxon>Alteromonadaceae</taxon>
        <taxon>Alteromonas/Salinimonas group</taxon>
        <taxon>Alteromonas</taxon>
    </lineage>
</organism>
<evidence type="ECO:0000313" key="8">
    <source>
        <dbReference type="EMBL" id="MDM7860327.1"/>
    </source>
</evidence>
<dbReference type="PANTHER" id="PTHR43761">
    <property type="entry name" value="D-ISOMER SPECIFIC 2-HYDROXYACID DEHYDROGENASE FAMILY PROTEIN (AFU_ORTHOLOGUE AFUA_1G13630)"/>
    <property type="match status" value="1"/>
</dbReference>
<dbReference type="SUPFAM" id="SSF51735">
    <property type="entry name" value="NAD(P)-binding Rossmann-fold domains"/>
    <property type="match status" value="1"/>
</dbReference>
<keyword evidence="1 5" id="KW-0963">Cytoplasm</keyword>
<dbReference type="InterPro" id="IPR036291">
    <property type="entry name" value="NAD(P)-bd_dom_sf"/>
</dbReference>
<dbReference type="InterPro" id="IPR024531">
    <property type="entry name" value="Erythronate-4-P_DHase_dimer"/>
</dbReference>
<feature type="binding site" evidence="5">
    <location>
        <position position="45"/>
    </location>
    <ligand>
        <name>substrate</name>
    </ligand>
</feature>
<feature type="binding site" evidence="5">
    <location>
        <position position="67"/>
    </location>
    <ligand>
        <name>substrate</name>
    </ligand>
</feature>
<dbReference type="PANTHER" id="PTHR43761:SF1">
    <property type="entry name" value="D-ISOMER SPECIFIC 2-HYDROXYACID DEHYDROGENASE CATALYTIC DOMAIN-CONTAINING PROTEIN-RELATED"/>
    <property type="match status" value="1"/>
</dbReference>
<feature type="active site" description="Proton donor" evidence="5">
    <location>
        <position position="257"/>
    </location>
</feature>
<feature type="active site" evidence="5">
    <location>
        <position position="211"/>
    </location>
</feature>
<comment type="similarity">
    <text evidence="5">Belongs to the D-isomer specific 2-hydroxyacid dehydrogenase family. PdxB subfamily.</text>
</comment>
<dbReference type="InterPro" id="IPR029753">
    <property type="entry name" value="D-isomer_DH_CS"/>
</dbReference>
<dbReference type="SUPFAM" id="SSF52283">
    <property type="entry name" value="Formate/glycerate dehydrogenase catalytic domain-like"/>
    <property type="match status" value="1"/>
</dbReference>
<dbReference type="PROSITE" id="PS00671">
    <property type="entry name" value="D_2_HYDROXYACID_DH_3"/>
    <property type="match status" value="1"/>
</dbReference>
<comment type="pathway">
    <text evidence="5">Cofactor biosynthesis; pyridoxine 5'-phosphate biosynthesis; pyridoxine 5'-phosphate from D-erythrose 4-phosphate: step 2/5.</text>
</comment>
<gene>
    <name evidence="5" type="primary">pdxB</name>
    <name evidence="8" type="ORF">QTP81_06940</name>
</gene>
<keyword evidence="3 5" id="KW-0520">NAD</keyword>
<accession>A0ABT7SXR2</accession>
<evidence type="ECO:0000313" key="9">
    <source>
        <dbReference type="Proteomes" id="UP001234343"/>
    </source>
</evidence>
<comment type="caution">
    <text evidence="8">The sequence shown here is derived from an EMBL/GenBank/DDBJ whole genome shotgun (WGS) entry which is preliminary data.</text>
</comment>
<dbReference type="RefSeq" id="WP_289364632.1">
    <property type="nucleotide sequence ID" value="NZ_JAUCBP010000007.1"/>
</dbReference>
<comment type="subcellular location">
    <subcellularLocation>
        <location evidence="5">Cytoplasm</location>
    </subcellularLocation>
</comment>
<evidence type="ECO:0000256" key="2">
    <source>
        <dbReference type="ARBA" id="ARBA00023002"/>
    </source>
</evidence>
<evidence type="ECO:0000256" key="3">
    <source>
        <dbReference type="ARBA" id="ARBA00023027"/>
    </source>
</evidence>
<feature type="domain" description="Erythronate-4-phosphate dehydrogenase dimerisation" evidence="7">
    <location>
        <begin position="293"/>
        <end position="367"/>
    </location>
</feature>
<evidence type="ECO:0000259" key="6">
    <source>
        <dbReference type="Pfam" id="PF02826"/>
    </source>
</evidence>
<dbReference type="Pfam" id="PF11890">
    <property type="entry name" value="DUF3410"/>
    <property type="match status" value="1"/>
</dbReference>